<dbReference type="AlphaFoldDB" id="A0AAJ6BFA2"/>
<dbReference type="PROSITE" id="PS51257">
    <property type="entry name" value="PROKAR_LIPOPROTEIN"/>
    <property type="match status" value="1"/>
</dbReference>
<dbReference type="PANTHER" id="PTHR38593">
    <property type="entry name" value="BLR2558 PROTEIN"/>
    <property type="match status" value="1"/>
</dbReference>
<evidence type="ECO:0000259" key="2">
    <source>
        <dbReference type="Pfam" id="PF13628"/>
    </source>
</evidence>
<sequence length="204" mass="22043">MKPNPSILFVTLCSITLSLAACNGNDDKAVTKEKPETAVDSQRYATHQQSSADFPQPAINHDQASTAGVDTSFVGRAVRMAKDEVAAAEEATQKSTNGDIKKLAATLKADHQRLLKGLAAIKPAADTARNTAAANLNTGGDTNSKAFDRWWVKHMLESQQEAISSYEQELGRTTEAPVKGYISQSLPVLRAHVQQLEAVQKKIR</sequence>
<name>A0AAJ6BFA2_9BACT</name>
<gene>
    <name evidence="3" type="ORF">P0Y53_13490</name>
</gene>
<dbReference type="Pfam" id="PF13628">
    <property type="entry name" value="DUF4142"/>
    <property type="match status" value="1"/>
</dbReference>
<feature type="signal peptide" evidence="1">
    <location>
        <begin position="1"/>
        <end position="20"/>
    </location>
</feature>
<dbReference type="EMBL" id="CP119311">
    <property type="protein sequence ID" value="WEK33499.1"/>
    <property type="molecule type" value="Genomic_DNA"/>
</dbReference>
<keyword evidence="1" id="KW-0732">Signal</keyword>
<dbReference type="Gene3D" id="1.20.1260.10">
    <property type="match status" value="1"/>
</dbReference>
<evidence type="ECO:0000313" key="3">
    <source>
        <dbReference type="EMBL" id="WEK33499.1"/>
    </source>
</evidence>
<proteinExistence type="predicted"/>
<organism evidence="3 4">
    <name type="scientific">Candidatus Pseudobacter hemicellulosilyticus</name>
    <dbReference type="NCBI Taxonomy" id="3121375"/>
    <lineage>
        <taxon>Bacteria</taxon>
        <taxon>Pseudomonadati</taxon>
        <taxon>Bacteroidota</taxon>
        <taxon>Chitinophagia</taxon>
        <taxon>Chitinophagales</taxon>
        <taxon>Chitinophagaceae</taxon>
        <taxon>Pseudobacter</taxon>
    </lineage>
</organism>
<feature type="chain" id="PRO_5042602787" evidence="1">
    <location>
        <begin position="21"/>
        <end position="204"/>
    </location>
</feature>
<dbReference type="Proteomes" id="UP001220610">
    <property type="component" value="Chromosome"/>
</dbReference>
<accession>A0AAJ6BFA2</accession>
<evidence type="ECO:0000256" key="1">
    <source>
        <dbReference type="SAM" id="SignalP"/>
    </source>
</evidence>
<dbReference type="PANTHER" id="PTHR38593:SF1">
    <property type="entry name" value="BLR2558 PROTEIN"/>
    <property type="match status" value="1"/>
</dbReference>
<evidence type="ECO:0000313" key="4">
    <source>
        <dbReference type="Proteomes" id="UP001220610"/>
    </source>
</evidence>
<dbReference type="InterPro" id="IPR025419">
    <property type="entry name" value="DUF4142"/>
</dbReference>
<feature type="domain" description="DUF4142" evidence="2">
    <location>
        <begin position="70"/>
        <end position="198"/>
    </location>
</feature>
<reference evidence="3" key="1">
    <citation type="submission" date="2023-03" db="EMBL/GenBank/DDBJ databases">
        <title>Andean soil-derived lignocellulolytic bacterial consortium as a source of novel taxa and putative plastic-active enzymes.</title>
        <authorList>
            <person name="Diaz-Garcia L."/>
            <person name="Chuvochina M."/>
            <person name="Feuerriegel G."/>
            <person name="Bunk B."/>
            <person name="Sproer C."/>
            <person name="Streit W.R."/>
            <person name="Rodriguez L.M."/>
            <person name="Overmann J."/>
            <person name="Jimenez D.J."/>
        </authorList>
    </citation>
    <scope>NUCLEOTIDE SEQUENCE</scope>
    <source>
        <strain evidence="3">MAG 7</strain>
    </source>
</reference>
<dbReference type="InterPro" id="IPR012347">
    <property type="entry name" value="Ferritin-like"/>
</dbReference>
<protein>
    <submittedName>
        <fullName evidence="3">DUF4142 domain-containing protein</fullName>
    </submittedName>
</protein>